<dbReference type="PANTHER" id="PTHR30266">
    <property type="entry name" value="MECHANOSENSITIVE CHANNEL MSCL"/>
    <property type="match status" value="1"/>
</dbReference>
<evidence type="ECO:0000256" key="8">
    <source>
        <dbReference type="ARBA" id="ARBA00023136"/>
    </source>
</evidence>
<evidence type="ECO:0000256" key="5">
    <source>
        <dbReference type="ARBA" id="ARBA00022692"/>
    </source>
</evidence>
<keyword evidence="7" id="KW-0406">Ion transport</keyword>
<evidence type="ECO:0008006" key="13">
    <source>
        <dbReference type="Google" id="ProtNLM"/>
    </source>
</evidence>
<dbReference type="OrthoDB" id="10010920at2759"/>
<protein>
    <recommendedName>
        <fullName evidence="13">Large conductance mechanosensitive channel</fullName>
    </recommendedName>
</protein>
<dbReference type="Gene3D" id="1.10.1200.120">
    <property type="entry name" value="Large-conductance mechanosensitive channel, MscL, domain 1"/>
    <property type="match status" value="1"/>
</dbReference>
<dbReference type="EMBL" id="JAABOA010007870">
    <property type="protein sequence ID" value="KAF9537035.1"/>
    <property type="molecule type" value="Genomic_DNA"/>
</dbReference>
<dbReference type="InterPro" id="IPR036019">
    <property type="entry name" value="MscL_channel"/>
</dbReference>
<dbReference type="InterPro" id="IPR001185">
    <property type="entry name" value="MS_channel"/>
</dbReference>
<gene>
    <name evidence="11" type="ORF">BGW38_010097</name>
</gene>
<accession>A0A9P6EVT4</accession>
<reference evidence="11" key="1">
    <citation type="journal article" date="2020" name="Fungal Divers.">
        <title>Resolving the Mortierellaceae phylogeny through synthesis of multi-gene phylogenetics and phylogenomics.</title>
        <authorList>
            <person name="Vandepol N."/>
            <person name="Liber J."/>
            <person name="Desiro A."/>
            <person name="Na H."/>
            <person name="Kennedy M."/>
            <person name="Barry K."/>
            <person name="Grigoriev I.V."/>
            <person name="Miller A.N."/>
            <person name="O'Donnell K."/>
            <person name="Stajich J.E."/>
            <person name="Bonito G."/>
        </authorList>
    </citation>
    <scope>NUCLEOTIDE SEQUENCE</scope>
    <source>
        <strain evidence="11">KOD1015</strain>
    </source>
</reference>
<comment type="similarity">
    <text evidence="2">Belongs to the MscL family.</text>
</comment>
<organism evidence="11 12">
    <name type="scientific">Lunasporangiospora selenospora</name>
    <dbReference type="NCBI Taxonomy" id="979761"/>
    <lineage>
        <taxon>Eukaryota</taxon>
        <taxon>Fungi</taxon>
        <taxon>Fungi incertae sedis</taxon>
        <taxon>Mucoromycota</taxon>
        <taxon>Mortierellomycotina</taxon>
        <taxon>Mortierellomycetes</taxon>
        <taxon>Mortierellales</taxon>
        <taxon>Mortierellaceae</taxon>
        <taxon>Lunasporangiospora</taxon>
    </lineage>
</organism>
<keyword evidence="5 10" id="KW-0812">Transmembrane</keyword>
<keyword evidence="8 10" id="KW-0472">Membrane</keyword>
<dbReference type="Proteomes" id="UP000780801">
    <property type="component" value="Unassembled WGS sequence"/>
</dbReference>
<dbReference type="InterPro" id="IPR037673">
    <property type="entry name" value="MSC/AndL"/>
</dbReference>
<dbReference type="Pfam" id="PF01741">
    <property type="entry name" value="MscL"/>
    <property type="match status" value="1"/>
</dbReference>
<dbReference type="NCBIfam" id="TIGR00220">
    <property type="entry name" value="mscL"/>
    <property type="match status" value="1"/>
</dbReference>
<dbReference type="PROSITE" id="PS01327">
    <property type="entry name" value="MSCL"/>
    <property type="match status" value="1"/>
</dbReference>
<feature type="transmembrane region" description="Helical" evidence="10">
    <location>
        <begin position="7"/>
        <end position="27"/>
    </location>
</feature>
<evidence type="ECO:0000313" key="11">
    <source>
        <dbReference type="EMBL" id="KAF9537035.1"/>
    </source>
</evidence>
<feature type="transmembrane region" description="Helical" evidence="10">
    <location>
        <begin position="80"/>
        <end position="101"/>
    </location>
</feature>
<evidence type="ECO:0000256" key="4">
    <source>
        <dbReference type="ARBA" id="ARBA00022475"/>
    </source>
</evidence>
<comment type="subcellular location">
    <subcellularLocation>
        <location evidence="1">Cell membrane</location>
        <topology evidence="1">Multi-pass membrane protein</topology>
    </subcellularLocation>
</comment>
<dbReference type="AlphaFoldDB" id="A0A9P6EVT4"/>
<evidence type="ECO:0000256" key="10">
    <source>
        <dbReference type="SAM" id="Phobius"/>
    </source>
</evidence>
<keyword evidence="3" id="KW-0813">Transport</keyword>
<evidence type="ECO:0000256" key="9">
    <source>
        <dbReference type="ARBA" id="ARBA00023303"/>
    </source>
</evidence>
<keyword evidence="12" id="KW-1185">Reference proteome</keyword>
<evidence type="ECO:0000256" key="2">
    <source>
        <dbReference type="ARBA" id="ARBA00007254"/>
    </source>
</evidence>
<evidence type="ECO:0000256" key="6">
    <source>
        <dbReference type="ARBA" id="ARBA00022989"/>
    </source>
</evidence>
<name>A0A9P6EVT4_9FUNG</name>
<keyword evidence="4" id="KW-1003">Cell membrane</keyword>
<feature type="non-terminal residue" evidence="11">
    <location>
        <position position="103"/>
    </location>
</feature>
<keyword evidence="9" id="KW-0407">Ion channel</keyword>
<comment type="caution">
    <text evidence="11">The sequence shown here is derived from an EMBL/GenBank/DDBJ whole genome shotgun (WGS) entry which is preliminary data.</text>
</comment>
<dbReference type="InterPro" id="IPR019823">
    <property type="entry name" value="Mechanosensitive_channel_CS"/>
</dbReference>
<dbReference type="GO" id="GO:0005886">
    <property type="term" value="C:plasma membrane"/>
    <property type="evidence" value="ECO:0007669"/>
    <property type="project" value="UniProtKB-SubCell"/>
</dbReference>
<evidence type="ECO:0000256" key="3">
    <source>
        <dbReference type="ARBA" id="ARBA00022448"/>
    </source>
</evidence>
<sequence>MDRGNVIDLAVAVVIGAAFTAIVTSLVNDIITPILALASGKNLEENFIILRRDESIQTQEWPTRAAAQKDSALTWNWGNFLQTVINFFIVSACIFILVKVYEM</sequence>
<evidence type="ECO:0000313" key="12">
    <source>
        <dbReference type="Proteomes" id="UP000780801"/>
    </source>
</evidence>
<dbReference type="SUPFAM" id="SSF81330">
    <property type="entry name" value="Gated mechanosensitive channel"/>
    <property type="match status" value="1"/>
</dbReference>
<proteinExistence type="inferred from homology"/>
<evidence type="ECO:0000256" key="1">
    <source>
        <dbReference type="ARBA" id="ARBA00004651"/>
    </source>
</evidence>
<evidence type="ECO:0000256" key="7">
    <source>
        <dbReference type="ARBA" id="ARBA00023065"/>
    </source>
</evidence>
<dbReference type="GO" id="GO:0008381">
    <property type="term" value="F:mechanosensitive monoatomic ion channel activity"/>
    <property type="evidence" value="ECO:0007669"/>
    <property type="project" value="InterPro"/>
</dbReference>
<keyword evidence="6 10" id="KW-1133">Transmembrane helix</keyword>
<dbReference type="PANTHER" id="PTHR30266:SF2">
    <property type="entry name" value="LARGE-CONDUCTANCE MECHANOSENSITIVE CHANNEL"/>
    <property type="match status" value="1"/>
</dbReference>